<evidence type="ECO:0000313" key="7">
    <source>
        <dbReference type="EMBL" id="NXV73569.1"/>
    </source>
</evidence>
<keyword evidence="1" id="KW-0479">Metal-binding</keyword>
<dbReference type="SUPFAM" id="SSF57667">
    <property type="entry name" value="beta-beta-alpha zinc fingers"/>
    <property type="match status" value="1"/>
</dbReference>
<evidence type="ECO:0000259" key="6">
    <source>
        <dbReference type="PROSITE" id="PS50157"/>
    </source>
</evidence>
<sequence length="55" mass="6664">FTNKSHLVKHQRIHTGERPFTCDQCRKAFRDKHHLRVHQRIHTGERPFTCDQCPK</sequence>
<dbReference type="AlphaFoldDB" id="A0A7L3WD33"/>
<gene>
    <name evidence="7" type="primary">Znf658_1</name>
    <name evidence="7" type="ORF">ATLROG_R08151</name>
</gene>
<feature type="domain" description="C2H2-type" evidence="6">
    <location>
        <begin position="1"/>
        <end position="19"/>
    </location>
</feature>
<dbReference type="GO" id="GO:0008270">
    <property type="term" value="F:zinc ion binding"/>
    <property type="evidence" value="ECO:0007669"/>
    <property type="project" value="UniProtKB-KW"/>
</dbReference>
<dbReference type="EMBL" id="VZUJ01057828">
    <property type="protein sequence ID" value="NXV73569.1"/>
    <property type="molecule type" value="Genomic_DNA"/>
</dbReference>
<reference evidence="7 8" key="1">
    <citation type="submission" date="2019-09" db="EMBL/GenBank/DDBJ databases">
        <title>Bird 10,000 Genomes (B10K) Project - Family phase.</title>
        <authorList>
            <person name="Zhang G."/>
        </authorList>
    </citation>
    <scope>NUCLEOTIDE SEQUENCE [LARGE SCALE GENOMIC DNA]</scope>
    <source>
        <strain evidence="7">OUT-0055</strain>
        <tissue evidence="7">Blood</tissue>
    </source>
</reference>
<accession>A0A7L3WD33</accession>
<organism evidence="7 8">
    <name type="scientific">Atlantisia rogersi</name>
    <name type="common">Inaccessible Island rail</name>
    <dbReference type="NCBI Taxonomy" id="2478892"/>
    <lineage>
        <taxon>Eukaryota</taxon>
        <taxon>Metazoa</taxon>
        <taxon>Chordata</taxon>
        <taxon>Craniata</taxon>
        <taxon>Vertebrata</taxon>
        <taxon>Euteleostomi</taxon>
        <taxon>Archelosauria</taxon>
        <taxon>Archosauria</taxon>
        <taxon>Dinosauria</taxon>
        <taxon>Saurischia</taxon>
        <taxon>Theropoda</taxon>
        <taxon>Coelurosauria</taxon>
        <taxon>Aves</taxon>
        <taxon>Neognathae</taxon>
        <taxon>Neoaves</taxon>
        <taxon>Gruiformes</taxon>
        <taxon>Rallidae</taxon>
        <taxon>Atlantisia</taxon>
    </lineage>
</organism>
<evidence type="ECO:0000256" key="5">
    <source>
        <dbReference type="PROSITE-ProRule" id="PRU00042"/>
    </source>
</evidence>
<dbReference type="Pfam" id="PF00096">
    <property type="entry name" value="zf-C2H2"/>
    <property type="match status" value="1"/>
</dbReference>
<evidence type="ECO:0000256" key="3">
    <source>
        <dbReference type="ARBA" id="ARBA00022771"/>
    </source>
</evidence>
<keyword evidence="4" id="KW-0862">Zinc</keyword>
<evidence type="ECO:0000256" key="1">
    <source>
        <dbReference type="ARBA" id="ARBA00022723"/>
    </source>
</evidence>
<proteinExistence type="predicted"/>
<comment type="caution">
    <text evidence="7">The sequence shown here is derived from an EMBL/GenBank/DDBJ whole genome shotgun (WGS) entry which is preliminary data.</text>
</comment>
<dbReference type="GO" id="GO:0005634">
    <property type="term" value="C:nucleus"/>
    <property type="evidence" value="ECO:0007669"/>
    <property type="project" value="TreeGrafter"/>
</dbReference>
<dbReference type="SMART" id="SM00355">
    <property type="entry name" value="ZnF_C2H2"/>
    <property type="match status" value="1"/>
</dbReference>
<dbReference type="InterPro" id="IPR036236">
    <property type="entry name" value="Znf_C2H2_sf"/>
</dbReference>
<dbReference type="InterPro" id="IPR013087">
    <property type="entry name" value="Znf_C2H2_type"/>
</dbReference>
<keyword evidence="3 5" id="KW-0863">Zinc-finger</keyword>
<dbReference type="PANTHER" id="PTHR14196:SF12">
    <property type="entry name" value="ZINC FINGER PROTEIN 208-LIKE"/>
    <property type="match status" value="1"/>
</dbReference>
<feature type="non-terminal residue" evidence="7">
    <location>
        <position position="55"/>
    </location>
</feature>
<evidence type="ECO:0000256" key="4">
    <source>
        <dbReference type="ARBA" id="ARBA00022833"/>
    </source>
</evidence>
<evidence type="ECO:0000313" key="8">
    <source>
        <dbReference type="Proteomes" id="UP000518911"/>
    </source>
</evidence>
<dbReference type="Gene3D" id="3.30.160.60">
    <property type="entry name" value="Classic Zinc Finger"/>
    <property type="match status" value="3"/>
</dbReference>
<protein>
    <submittedName>
        <fullName evidence="7">ZN658 protein</fullName>
    </submittedName>
</protein>
<feature type="non-terminal residue" evidence="7">
    <location>
        <position position="1"/>
    </location>
</feature>
<name>A0A7L3WD33_9GRUI</name>
<dbReference type="PROSITE" id="PS50157">
    <property type="entry name" value="ZINC_FINGER_C2H2_2"/>
    <property type="match status" value="2"/>
</dbReference>
<keyword evidence="8" id="KW-1185">Reference proteome</keyword>
<feature type="domain" description="C2H2-type" evidence="6">
    <location>
        <begin position="20"/>
        <end position="47"/>
    </location>
</feature>
<dbReference type="OrthoDB" id="9439903at2759"/>
<dbReference type="GO" id="GO:0000981">
    <property type="term" value="F:DNA-binding transcription factor activity, RNA polymerase II-specific"/>
    <property type="evidence" value="ECO:0007669"/>
    <property type="project" value="TreeGrafter"/>
</dbReference>
<dbReference type="FunFam" id="3.30.160.60:FF:002343">
    <property type="entry name" value="Zinc finger protein 33A"/>
    <property type="match status" value="1"/>
</dbReference>
<dbReference type="InterPro" id="IPR050717">
    <property type="entry name" value="C2H2-ZF_Transcription_Reg"/>
</dbReference>
<keyword evidence="2" id="KW-0677">Repeat</keyword>
<dbReference type="PROSITE" id="PS00028">
    <property type="entry name" value="ZINC_FINGER_C2H2_1"/>
    <property type="match status" value="1"/>
</dbReference>
<dbReference type="PANTHER" id="PTHR14196">
    <property type="entry name" value="ODD-SKIPPED - RELATED"/>
    <property type="match status" value="1"/>
</dbReference>
<dbReference type="Proteomes" id="UP000518911">
    <property type="component" value="Unassembled WGS sequence"/>
</dbReference>
<dbReference type="GO" id="GO:0000977">
    <property type="term" value="F:RNA polymerase II transcription regulatory region sequence-specific DNA binding"/>
    <property type="evidence" value="ECO:0007669"/>
    <property type="project" value="TreeGrafter"/>
</dbReference>
<evidence type="ECO:0000256" key="2">
    <source>
        <dbReference type="ARBA" id="ARBA00022737"/>
    </source>
</evidence>